<evidence type="ECO:0000256" key="1">
    <source>
        <dbReference type="SAM" id="Phobius"/>
    </source>
</evidence>
<name>A0AAW7ZDC1_9FIRM</name>
<sequence length="120" mass="12347">MFVATEEELASAIKNKEDQITIEGDLKEKTIKIKATGNIAWGVVVTGLIIGVGIIITTGGAGAPISALAGSGAVGILGNATAISALKIGVAAKGVNVLNSLRNDYNITFEDKDKLILKRN</sequence>
<dbReference type="Proteomes" id="UP001172911">
    <property type="component" value="Unassembled WGS sequence"/>
</dbReference>
<dbReference type="EMBL" id="JARPTC010000011">
    <property type="protein sequence ID" value="MDO7787239.1"/>
    <property type="molecule type" value="Genomic_DNA"/>
</dbReference>
<feature type="transmembrane region" description="Helical" evidence="1">
    <location>
        <begin position="39"/>
        <end position="59"/>
    </location>
</feature>
<gene>
    <name evidence="2" type="ORF">P6N53_08405</name>
</gene>
<evidence type="ECO:0000313" key="3">
    <source>
        <dbReference type="Proteomes" id="UP001172911"/>
    </source>
</evidence>
<evidence type="ECO:0000313" key="2">
    <source>
        <dbReference type="EMBL" id="MDO7787239.1"/>
    </source>
</evidence>
<keyword evidence="1" id="KW-0472">Membrane</keyword>
<dbReference type="AlphaFoldDB" id="A0AAW7ZDC1"/>
<accession>A0AAW7ZDC1</accession>
<proteinExistence type="predicted"/>
<reference evidence="2" key="2">
    <citation type="submission" date="2023-03" db="EMBL/GenBank/DDBJ databases">
        <authorList>
            <person name="Zhang Z."/>
        </authorList>
    </citation>
    <scope>NUCLEOTIDE SEQUENCE</scope>
    <source>
        <strain evidence="2">DSA</strain>
    </source>
</reference>
<comment type="caution">
    <text evidence="2">The sequence shown here is derived from an EMBL/GenBank/DDBJ whole genome shotgun (WGS) entry which is preliminary data.</text>
</comment>
<keyword evidence="3" id="KW-1185">Reference proteome</keyword>
<keyword evidence="1" id="KW-1133">Transmembrane helix</keyword>
<keyword evidence="1" id="KW-0812">Transmembrane</keyword>
<reference evidence="2" key="1">
    <citation type="journal article" date="2023" name="J. Hazard. Mater.">
        <title>Anaerobic biodegradation of pyrene and benzo[a]pyrene by a new sulfate-reducing Desulforamulus aquiferis strain DSA.</title>
        <authorList>
            <person name="Zhang Z."/>
            <person name="Sun J."/>
            <person name="Gong X."/>
            <person name="Wang C."/>
            <person name="Wang H."/>
        </authorList>
    </citation>
    <scope>NUCLEOTIDE SEQUENCE</scope>
    <source>
        <strain evidence="2">DSA</strain>
    </source>
</reference>
<organism evidence="2 3">
    <name type="scientific">Desulforamulus aquiferis</name>
    <dbReference type="NCBI Taxonomy" id="1397668"/>
    <lineage>
        <taxon>Bacteria</taxon>
        <taxon>Bacillati</taxon>
        <taxon>Bacillota</taxon>
        <taxon>Clostridia</taxon>
        <taxon>Eubacteriales</taxon>
        <taxon>Peptococcaceae</taxon>
        <taxon>Desulforamulus</taxon>
    </lineage>
</organism>
<protein>
    <submittedName>
        <fullName evidence="2">Uncharacterized protein</fullName>
    </submittedName>
</protein>
<dbReference type="RefSeq" id="WP_304542383.1">
    <property type="nucleotide sequence ID" value="NZ_JARPTC010000011.1"/>
</dbReference>